<dbReference type="InterPro" id="IPR004347">
    <property type="entry name" value="Pup_ligase/deamidase"/>
</dbReference>
<dbReference type="Proteomes" id="UP001215216">
    <property type="component" value="Chromosome"/>
</dbReference>
<protein>
    <submittedName>
        <fullName evidence="3">Depupylase/deamidase Dop</fullName>
        <ecNumber evidence="3">3.5.1.119</ecNumber>
    </submittedName>
</protein>
<sequence>MSVKRIMGTETEFGILATGSPGSDLVELSTQFVQAYAAAGDSASVSSAPMWDYTGEDPLNDARGFRYDRNSVDPSLLTDDPHIPAPSGPHLTSVPRPTSAQLAAPRAANTVLTNGARLYVDHAHPEYSSPEVSNPREAVLWDRAGEHIATQGIELCATQGRSLALYKNNVDGKGATYGHHENYAVARDVEFSDIVRYLTAFMVTRPILCGAGRVGIGQQSQRAGFQISQRADYVETPVGIETTFRRPIINTRDEPHADPAKLRRLHVIGGDANMFDISGLLKMGTTSLVLWMLEQDAVPLALESIVLHDPVVATWNVSHDLSLAERIDLNEGEMTALDIQETYLEAVREAVDERGEPDADTREILNVWQWAIDTLRRDKFAAADCIEWVGKLKLMEQMRERGGLSWDNDRLRALDLQWHDLRPQRSIVAKLDAAGQVRRLFSPSEVAWAATNAPRTTRAYTRGSLISRFGPQVIGASWSAMILDAGGPDLVRIPLVNPALGTQMLLGDILETSESVADFLTHITN</sequence>
<dbReference type="InterPro" id="IPR022366">
    <property type="entry name" value="Pup_deamidase"/>
</dbReference>
<dbReference type="GO" id="GO:0016787">
    <property type="term" value="F:hydrolase activity"/>
    <property type="evidence" value="ECO:0007669"/>
    <property type="project" value="UniProtKB-KW"/>
</dbReference>
<evidence type="ECO:0000256" key="1">
    <source>
        <dbReference type="ARBA" id="ARBA00009114"/>
    </source>
</evidence>
<dbReference type="PANTHER" id="PTHR42307">
    <property type="entry name" value="PUP DEAMIDASE/DEPUPYLASE"/>
    <property type="match status" value="1"/>
</dbReference>
<dbReference type="NCBIfam" id="TIGR03688">
    <property type="entry name" value="depupylase_Dop"/>
    <property type="match status" value="1"/>
</dbReference>
<dbReference type="Pfam" id="PF03136">
    <property type="entry name" value="Pup_ligase"/>
    <property type="match status" value="1"/>
</dbReference>
<comment type="similarity">
    <text evidence="1">Belongs to the Pup ligase/Pup deamidase family. Pup deamidase subfamily.</text>
</comment>
<dbReference type="RefSeq" id="WP_278013540.1">
    <property type="nucleotide sequence ID" value="NZ_CP121208.1"/>
</dbReference>
<keyword evidence="4" id="KW-1185">Reference proteome</keyword>
<evidence type="ECO:0000256" key="2">
    <source>
        <dbReference type="SAM" id="MobiDB-lite"/>
    </source>
</evidence>
<evidence type="ECO:0000313" key="4">
    <source>
        <dbReference type="Proteomes" id="UP001215216"/>
    </source>
</evidence>
<organism evidence="3 4">
    <name type="scientific">Arcanobacterium canis</name>
    <dbReference type="NCBI Taxonomy" id="999183"/>
    <lineage>
        <taxon>Bacteria</taxon>
        <taxon>Bacillati</taxon>
        <taxon>Actinomycetota</taxon>
        <taxon>Actinomycetes</taxon>
        <taxon>Actinomycetales</taxon>
        <taxon>Actinomycetaceae</taxon>
        <taxon>Arcanobacterium</taxon>
    </lineage>
</organism>
<feature type="region of interest" description="Disordered" evidence="2">
    <location>
        <begin position="70"/>
        <end position="100"/>
    </location>
</feature>
<reference evidence="3 4" key="1">
    <citation type="submission" date="2023-03" db="EMBL/GenBank/DDBJ databases">
        <title>Complete genome of Arcanobacterium canis strain DSM 25104 isolated in 2010 from a canine otitis externa in Germany.</title>
        <authorList>
            <person name="Borowiak M."/>
            <person name="Kreitlow A."/>
            <person name="Malorny B."/>
            <person name="Laemmler C."/>
            <person name="Prenger-Berninghoff E."/>
            <person name="Ploetz M."/>
            <person name="Abdulmawjood A."/>
        </authorList>
    </citation>
    <scope>NUCLEOTIDE SEQUENCE [LARGE SCALE GENOMIC DNA]</scope>
    <source>
        <strain evidence="3 4">DSM 25104</strain>
    </source>
</reference>
<proteinExistence type="inferred from homology"/>
<dbReference type="EMBL" id="CP121208">
    <property type="protein sequence ID" value="WFM84145.1"/>
    <property type="molecule type" value="Genomic_DNA"/>
</dbReference>
<gene>
    <name evidence="3" type="primary">dop</name>
    <name evidence="3" type="ORF">P7079_04000</name>
</gene>
<accession>A0ABY8G047</accession>
<keyword evidence="3" id="KW-0378">Hydrolase</keyword>
<dbReference type="EC" id="3.5.1.119" evidence="3"/>
<dbReference type="PANTHER" id="PTHR42307:SF2">
    <property type="entry name" value="PUP DEAMIDASE_DEPUPYLASE"/>
    <property type="match status" value="1"/>
</dbReference>
<evidence type="ECO:0000313" key="3">
    <source>
        <dbReference type="EMBL" id="WFM84145.1"/>
    </source>
</evidence>
<name>A0ABY8G047_9ACTO</name>